<feature type="disulfide bond" description="Redox-active" evidence="10">
    <location>
        <begin position="29"/>
        <end position="32"/>
    </location>
</feature>
<name>U7USJ7_9FIRM</name>
<organism evidence="12 13">
    <name type="scientific">Megasphaera vaginalis</name>
    <name type="common">ex Srinivasan et al. 2021</name>
    <dbReference type="NCBI Taxonomy" id="1111454"/>
    <lineage>
        <taxon>Bacteria</taxon>
        <taxon>Bacillati</taxon>
        <taxon>Bacillota</taxon>
        <taxon>Negativicutes</taxon>
        <taxon>Veillonellales</taxon>
        <taxon>Veillonellaceae</taxon>
        <taxon>Megasphaera</taxon>
    </lineage>
</organism>
<dbReference type="EMBL" id="AWXA01000004">
    <property type="protein sequence ID" value="ERT62422.1"/>
    <property type="molecule type" value="Genomic_DNA"/>
</dbReference>
<evidence type="ECO:0000256" key="7">
    <source>
        <dbReference type="NCBIfam" id="TIGR01068"/>
    </source>
</evidence>
<dbReference type="FunFam" id="3.40.30.10:FF:000001">
    <property type="entry name" value="Thioredoxin"/>
    <property type="match status" value="1"/>
</dbReference>
<dbReference type="NCBIfam" id="TIGR01068">
    <property type="entry name" value="thioredoxin"/>
    <property type="match status" value="1"/>
</dbReference>
<dbReference type="PANTHER" id="PTHR45663">
    <property type="entry name" value="GEO12009P1"/>
    <property type="match status" value="1"/>
</dbReference>
<evidence type="ECO:0000256" key="8">
    <source>
        <dbReference type="PIRNR" id="PIRNR000077"/>
    </source>
</evidence>
<proteinExistence type="inferred from homology"/>
<dbReference type="InterPro" id="IPR013766">
    <property type="entry name" value="Thioredoxin_domain"/>
</dbReference>
<dbReference type="eggNOG" id="COG3118">
    <property type="taxonomic scope" value="Bacteria"/>
</dbReference>
<gene>
    <name evidence="12" type="primary">trxA</name>
    <name evidence="12" type="ORF">HMPREF1250_1253</name>
</gene>
<feature type="active site" description="Nucleophile" evidence="9">
    <location>
        <position position="29"/>
    </location>
</feature>
<dbReference type="Pfam" id="PF00085">
    <property type="entry name" value="Thioredoxin"/>
    <property type="match status" value="1"/>
</dbReference>
<comment type="caution">
    <text evidence="12">The sequence shown here is derived from an EMBL/GenBank/DDBJ whole genome shotgun (WGS) entry which is preliminary data.</text>
</comment>
<evidence type="ECO:0000256" key="1">
    <source>
        <dbReference type="ARBA" id="ARBA00008987"/>
    </source>
</evidence>
<evidence type="ECO:0000256" key="5">
    <source>
        <dbReference type="ARBA" id="ARBA00023157"/>
    </source>
</evidence>
<dbReference type="PANTHER" id="PTHR45663:SF11">
    <property type="entry name" value="GEO12009P1"/>
    <property type="match status" value="1"/>
</dbReference>
<dbReference type="CDD" id="cd02947">
    <property type="entry name" value="TRX_family"/>
    <property type="match status" value="1"/>
</dbReference>
<feature type="site" description="Contributes to redox potential value" evidence="9">
    <location>
        <position position="30"/>
    </location>
</feature>
<evidence type="ECO:0000313" key="12">
    <source>
        <dbReference type="EMBL" id="ERT62422.1"/>
    </source>
</evidence>
<keyword evidence="5 10" id="KW-1015">Disulfide bond</keyword>
<reference evidence="12 13" key="1">
    <citation type="submission" date="2013-09" db="EMBL/GenBank/DDBJ databases">
        <authorList>
            <person name="Durkin A.S."/>
            <person name="Haft D.R."/>
            <person name="McCorrison J."/>
            <person name="Torralba M."/>
            <person name="Gillis M."/>
            <person name="Haft D.H."/>
            <person name="Methe B."/>
            <person name="Sutton G."/>
            <person name="Nelson K.E."/>
        </authorList>
    </citation>
    <scope>NUCLEOTIDE SEQUENCE [LARGE SCALE GENOMIC DNA]</scope>
    <source>
        <strain evidence="12 13">BV3C16-1</strain>
    </source>
</reference>
<dbReference type="InterPro" id="IPR005746">
    <property type="entry name" value="Thioredoxin"/>
</dbReference>
<dbReference type="PROSITE" id="PS51352">
    <property type="entry name" value="THIOREDOXIN_2"/>
    <property type="match status" value="1"/>
</dbReference>
<sequence>MKPIELKEATFADQIAKGVTLVDFWAAWCGPCKMQGPILDALAADLGDAVTIGKINVDDEAALAGRFNIRSIPTLAIFKDGQLADISVGLQSKEALRAKIDAILQ</sequence>
<dbReference type="RefSeq" id="WP_023052596.1">
    <property type="nucleotide sequence ID" value="NZ_AWXA01000004.1"/>
</dbReference>
<keyword evidence="13" id="KW-1185">Reference proteome</keyword>
<feature type="active site" description="Nucleophile" evidence="9">
    <location>
        <position position="32"/>
    </location>
</feature>
<dbReference type="PRINTS" id="PR00421">
    <property type="entry name" value="THIOREDOXIN"/>
</dbReference>
<dbReference type="STRING" id="1111454.HMPREF1250_1253"/>
<dbReference type="PROSITE" id="PS00194">
    <property type="entry name" value="THIOREDOXIN_1"/>
    <property type="match status" value="1"/>
</dbReference>
<comment type="similarity">
    <text evidence="1 8">Belongs to the thioredoxin family.</text>
</comment>
<keyword evidence="6 10" id="KW-0676">Redox-active center</keyword>
<dbReference type="PATRIC" id="fig|1111454.3.peg.77"/>
<dbReference type="SUPFAM" id="SSF52833">
    <property type="entry name" value="Thioredoxin-like"/>
    <property type="match status" value="1"/>
</dbReference>
<feature type="domain" description="Thioredoxin" evidence="11">
    <location>
        <begin position="1"/>
        <end position="105"/>
    </location>
</feature>
<dbReference type="InterPro" id="IPR036249">
    <property type="entry name" value="Thioredoxin-like_sf"/>
</dbReference>
<dbReference type="PIRSF" id="PIRSF000077">
    <property type="entry name" value="Thioredoxin"/>
    <property type="match status" value="1"/>
</dbReference>
<evidence type="ECO:0000256" key="3">
    <source>
        <dbReference type="ARBA" id="ARBA00022448"/>
    </source>
</evidence>
<evidence type="ECO:0000256" key="9">
    <source>
        <dbReference type="PIRSR" id="PIRSR000077-1"/>
    </source>
</evidence>
<dbReference type="OrthoDB" id="9790390at2"/>
<protein>
    <recommendedName>
        <fullName evidence="2 7">Thioredoxin</fullName>
    </recommendedName>
</protein>
<evidence type="ECO:0000313" key="13">
    <source>
        <dbReference type="Proteomes" id="UP000017090"/>
    </source>
</evidence>
<evidence type="ECO:0000259" key="11">
    <source>
        <dbReference type="PROSITE" id="PS51352"/>
    </source>
</evidence>
<dbReference type="GO" id="GO:0005829">
    <property type="term" value="C:cytosol"/>
    <property type="evidence" value="ECO:0007669"/>
    <property type="project" value="TreeGrafter"/>
</dbReference>
<keyword evidence="4" id="KW-0249">Electron transport</keyword>
<accession>U7USJ7</accession>
<dbReference type="GO" id="GO:0045454">
    <property type="term" value="P:cell redox homeostasis"/>
    <property type="evidence" value="ECO:0007669"/>
    <property type="project" value="TreeGrafter"/>
</dbReference>
<dbReference type="InterPro" id="IPR017937">
    <property type="entry name" value="Thioredoxin_CS"/>
</dbReference>
<dbReference type="AlphaFoldDB" id="U7USJ7"/>
<keyword evidence="3" id="KW-0813">Transport</keyword>
<dbReference type="GO" id="GO:0015035">
    <property type="term" value="F:protein-disulfide reductase activity"/>
    <property type="evidence" value="ECO:0007669"/>
    <property type="project" value="UniProtKB-UniRule"/>
</dbReference>
<evidence type="ECO:0000256" key="10">
    <source>
        <dbReference type="PIRSR" id="PIRSR000077-4"/>
    </source>
</evidence>
<evidence type="ECO:0000256" key="4">
    <source>
        <dbReference type="ARBA" id="ARBA00022982"/>
    </source>
</evidence>
<feature type="site" description="Deprotonates C-terminal active site Cys" evidence="9">
    <location>
        <position position="23"/>
    </location>
</feature>
<evidence type="ECO:0000256" key="6">
    <source>
        <dbReference type="ARBA" id="ARBA00023284"/>
    </source>
</evidence>
<dbReference type="Gene3D" id="3.40.30.10">
    <property type="entry name" value="Glutaredoxin"/>
    <property type="match status" value="1"/>
</dbReference>
<feature type="site" description="Contributes to redox potential value" evidence="9">
    <location>
        <position position="31"/>
    </location>
</feature>
<evidence type="ECO:0000256" key="2">
    <source>
        <dbReference type="ARBA" id="ARBA00020570"/>
    </source>
</evidence>
<dbReference type="Proteomes" id="UP000017090">
    <property type="component" value="Unassembled WGS sequence"/>
</dbReference>